<reference evidence="3" key="1">
    <citation type="journal article" date="2019" name="Int. J. Syst. Evol. Microbiol.">
        <title>The Global Catalogue of Microorganisms (GCM) 10K type strain sequencing project: providing services to taxonomists for standard genome sequencing and annotation.</title>
        <authorList>
            <consortium name="The Broad Institute Genomics Platform"/>
            <consortium name="The Broad Institute Genome Sequencing Center for Infectious Disease"/>
            <person name="Wu L."/>
            <person name="Ma J."/>
        </authorList>
    </citation>
    <scope>NUCLEOTIDE SEQUENCE [LARGE SCALE GENOMIC DNA]</scope>
    <source>
        <strain evidence="3">KCTC 62164</strain>
    </source>
</reference>
<comment type="caution">
    <text evidence="2">The sequence shown here is derived from an EMBL/GenBank/DDBJ whole genome shotgun (WGS) entry which is preliminary data.</text>
</comment>
<evidence type="ECO:0000313" key="2">
    <source>
        <dbReference type="EMBL" id="MFC3050337.1"/>
    </source>
</evidence>
<proteinExistence type="predicted"/>
<name>A0ABV7D157_9PROT</name>
<evidence type="ECO:0000313" key="3">
    <source>
        <dbReference type="Proteomes" id="UP001595444"/>
    </source>
</evidence>
<keyword evidence="1" id="KW-0812">Transmembrane</keyword>
<keyword evidence="1" id="KW-0472">Membrane</keyword>
<sequence length="70" mass="8351">MSTTQTLAGIGACLFLWLFFWWREKRRQFGTVSLIPYYYLQFSLLIFILVLCAHLFALVTGIEWQPPFMR</sequence>
<dbReference type="Proteomes" id="UP001595444">
    <property type="component" value="Unassembled WGS sequence"/>
</dbReference>
<feature type="transmembrane region" description="Helical" evidence="1">
    <location>
        <begin position="42"/>
        <end position="62"/>
    </location>
</feature>
<gene>
    <name evidence="2" type="ORF">ACFOKA_00310</name>
</gene>
<organism evidence="2 3">
    <name type="scientific">Kordiimonas pumila</name>
    <dbReference type="NCBI Taxonomy" id="2161677"/>
    <lineage>
        <taxon>Bacteria</taxon>
        <taxon>Pseudomonadati</taxon>
        <taxon>Pseudomonadota</taxon>
        <taxon>Alphaproteobacteria</taxon>
        <taxon>Kordiimonadales</taxon>
        <taxon>Kordiimonadaceae</taxon>
        <taxon>Kordiimonas</taxon>
    </lineage>
</organism>
<dbReference type="RefSeq" id="WP_194214735.1">
    <property type="nucleotide sequence ID" value="NZ_CP061205.1"/>
</dbReference>
<accession>A0ABV7D157</accession>
<keyword evidence="1" id="KW-1133">Transmembrane helix</keyword>
<dbReference type="EMBL" id="JBHRSL010000001">
    <property type="protein sequence ID" value="MFC3050337.1"/>
    <property type="molecule type" value="Genomic_DNA"/>
</dbReference>
<protein>
    <submittedName>
        <fullName evidence="2">Uncharacterized protein</fullName>
    </submittedName>
</protein>
<keyword evidence="3" id="KW-1185">Reference proteome</keyword>
<feature type="transmembrane region" description="Helical" evidence="1">
    <location>
        <begin position="6"/>
        <end position="22"/>
    </location>
</feature>
<evidence type="ECO:0000256" key="1">
    <source>
        <dbReference type="SAM" id="Phobius"/>
    </source>
</evidence>